<proteinExistence type="predicted"/>
<comment type="caution">
    <text evidence="3">The sequence shown here is derived from an EMBL/GenBank/DDBJ whole genome shotgun (WGS) entry which is preliminary data.</text>
</comment>
<dbReference type="InterPro" id="IPR024596">
    <property type="entry name" value="RNApol_su_b/EpuA"/>
</dbReference>
<keyword evidence="3" id="KW-0240">DNA-directed RNA polymerase</keyword>
<sequence length="105" mass="12059">MKSNGKLHNQDETRTAVRKAQKAGAVPAKRVQKQDKEKQPLYNPFFHYRKRRFPIWQRLIVLIALSAVALVGGAMFGYGGLGHRNVWAVFEPATWQHILDFLKTD</sequence>
<dbReference type="EMBL" id="JAMAST010000003">
    <property type="protein sequence ID" value="MCL1631188.1"/>
    <property type="molecule type" value="Genomic_DNA"/>
</dbReference>
<dbReference type="GO" id="GO:0000428">
    <property type="term" value="C:DNA-directed RNA polymerase complex"/>
    <property type="evidence" value="ECO:0007669"/>
    <property type="project" value="UniProtKB-KW"/>
</dbReference>
<evidence type="ECO:0000313" key="4">
    <source>
        <dbReference type="Proteomes" id="UP001203004"/>
    </source>
</evidence>
<feature type="transmembrane region" description="Helical" evidence="2">
    <location>
        <begin position="59"/>
        <end position="81"/>
    </location>
</feature>
<name>A0ABT0M8I1_9BACL</name>
<keyword evidence="2" id="KW-1133">Transmembrane helix</keyword>
<feature type="region of interest" description="Disordered" evidence="1">
    <location>
        <begin position="1"/>
        <end position="36"/>
    </location>
</feature>
<accession>A0ABT0M8I1</accession>
<reference evidence="3 4" key="1">
    <citation type="submission" date="2022-05" db="EMBL/GenBank/DDBJ databases">
        <title>Sporolactobacillus sp nov CPB3-1, isolated from tree bark (Mangifera indica L.).</title>
        <authorList>
            <person name="Phuengjayaem S."/>
            <person name="Tanasupawat S."/>
        </authorList>
    </citation>
    <scope>NUCLEOTIDE SEQUENCE [LARGE SCALE GENOMIC DNA]</scope>
    <source>
        <strain evidence="3 4">CPB3-1</strain>
    </source>
</reference>
<keyword evidence="4" id="KW-1185">Reference proteome</keyword>
<keyword evidence="3" id="KW-0804">Transcription</keyword>
<evidence type="ECO:0000256" key="2">
    <source>
        <dbReference type="SAM" id="Phobius"/>
    </source>
</evidence>
<dbReference type="Pfam" id="PF11772">
    <property type="entry name" value="EpuA"/>
    <property type="match status" value="1"/>
</dbReference>
<organism evidence="3 4">
    <name type="scientific">Sporolactobacillus mangiferae</name>
    <dbReference type="NCBI Taxonomy" id="2940498"/>
    <lineage>
        <taxon>Bacteria</taxon>
        <taxon>Bacillati</taxon>
        <taxon>Bacillota</taxon>
        <taxon>Bacilli</taxon>
        <taxon>Bacillales</taxon>
        <taxon>Sporolactobacillaceae</taxon>
        <taxon>Sporolactobacillus</taxon>
    </lineage>
</organism>
<evidence type="ECO:0000313" key="3">
    <source>
        <dbReference type="EMBL" id="MCL1631188.1"/>
    </source>
</evidence>
<evidence type="ECO:0000256" key="1">
    <source>
        <dbReference type="SAM" id="MobiDB-lite"/>
    </source>
</evidence>
<keyword evidence="2" id="KW-0472">Membrane</keyword>
<protein>
    <submittedName>
        <fullName evidence="3">DNA-directed RNA polymerase subunit beta</fullName>
    </submittedName>
</protein>
<keyword evidence="2" id="KW-0812">Transmembrane</keyword>
<dbReference type="Proteomes" id="UP001203004">
    <property type="component" value="Unassembled WGS sequence"/>
</dbReference>
<gene>
    <name evidence="3" type="ORF">M3N64_04400</name>
</gene>
<dbReference type="RefSeq" id="WP_249098675.1">
    <property type="nucleotide sequence ID" value="NZ_JAMAST010000003.1"/>
</dbReference>